<gene>
    <name evidence="1" type="ORF">HNQ80_001150</name>
    <name evidence="2" type="ORF">HNQ80_001194</name>
</gene>
<organism evidence="2 3">
    <name type="scientific">Anaerosolibacter carboniphilus</name>
    <dbReference type="NCBI Taxonomy" id="1417629"/>
    <lineage>
        <taxon>Bacteria</taxon>
        <taxon>Bacillati</taxon>
        <taxon>Bacillota</taxon>
        <taxon>Clostridia</taxon>
        <taxon>Peptostreptococcales</taxon>
        <taxon>Thermotaleaceae</taxon>
        <taxon>Anaerosolibacter</taxon>
    </lineage>
</organism>
<dbReference type="AlphaFoldDB" id="A0A841KY99"/>
<proteinExistence type="predicted"/>
<dbReference type="EMBL" id="JACHEN010000005">
    <property type="protein sequence ID" value="MBB6215105.1"/>
    <property type="molecule type" value="Genomic_DNA"/>
</dbReference>
<evidence type="ECO:0000313" key="2">
    <source>
        <dbReference type="EMBL" id="MBB6215105.1"/>
    </source>
</evidence>
<keyword evidence="3" id="KW-1185">Reference proteome</keyword>
<sequence>MFENREEKGDSPAMTSLEYATDSCGWNITKETSSNLFEEMIKKVNIDASTRPASSTEEG</sequence>
<evidence type="ECO:0000313" key="1">
    <source>
        <dbReference type="EMBL" id="MBB6215061.1"/>
    </source>
</evidence>
<dbReference type="Proteomes" id="UP000579281">
    <property type="component" value="Unassembled WGS sequence"/>
</dbReference>
<reference evidence="2 3" key="1">
    <citation type="submission" date="2020-08" db="EMBL/GenBank/DDBJ databases">
        <title>Genomic Encyclopedia of Type Strains, Phase IV (KMG-IV): sequencing the most valuable type-strain genomes for metagenomic binning, comparative biology and taxonomic classification.</title>
        <authorList>
            <person name="Goeker M."/>
        </authorList>
    </citation>
    <scope>NUCLEOTIDE SEQUENCE [LARGE SCALE GENOMIC DNA]</scope>
    <source>
        <strain evidence="2 3">DSM 103526</strain>
    </source>
</reference>
<name>A0A841KY99_9FIRM</name>
<dbReference type="RefSeq" id="WP_184309018.1">
    <property type="nucleotide sequence ID" value="NZ_JACHEN010000005.1"/>
</dbReference>
<evidence type="ECO:0000313" key="3">
    <source>
        <dbReference type="Proteomes" id="UP000579281"/>
    </source>
</evidence>
<protein>
    <submittedName>
        <fullName evidence="2">Uncharacterized protein</fullName>
    </submittedName>
</protein>
<accession>A0A841KY99</accession>
<dbReference type="EMBL" id="JACHEN010000005">
    <property type="protein sequence ID" value="MBB6215061.1"/>
    <property type="molecule type" value="Genomic_DNA"/>
</dbReference>
<comment type="caution">
    <text evidence="2">The sequence shown here is derived from an EMBL/GenBank/DDBJ whole genome shotgun (WGS) entry which is preliminary data.</text>
</comment>